<evidence type="ECO:0000256" key="2">
    <source>
        <dbReference type="ARBA" id="ARBA00008913"/>
    </source>
</evidence>
<feature type="region of interest" description="Disordered" evidence="9">
    <location>
        <begin position="499"/>
        <end position="536"/>
    </location>
</feature>
<feature type="compositionally biased region" description="Polar residues" evidence="9">
    <location>
        <begin position="1081"/>
        <end position="1097"/>
    </location>
</feature>
<dbReference type="Gene3D" id="1.10.10.60">
    <property type="entry name" value="Homeodomain-like"/>
    <property type="match status" value="1"/>
</dbReference>
<comment type="caution">
    <text evidence="13">The sequence shown here is derived from an EMBL/GenBank/DDBJ whole genome shotgun (WGS) entry which is preliminary data.</text>
</comment>
<dbReference type="CDD" id="cd00167">
    <property type="entry name" value="SANT"/>
    <property type="match status" value="1"/>
</dbReference>
<evidence type="ECO:0000313" key="13">
    <source>
        <dbReference type="EMBL" id="OJA12025.1"/>
    </source>
</evidence>
<evidence type="ECO:0000256" key="1">
    <source>
        <dbReference type="ARBA" id="ARBA00004123"/>
    </source>
</evidence>
<evidence type="ECO:0000259" key="12">
    <source>
        <dbReference type="PROSITE" id="PS51294"/>
    </source>
</evidence>
<feature type="region of interest" description="Disordered" evidence="9">
    <location>
        <begin position="1040"/>
        <end position="1108"/>
    </location>
</feature>
<gene>
    <name evidence="13" type="ORF">AZE42_02055</name>
</gene>
<feature type="compositionally biased region" description="Low complexity" evidence="9">
    <location>
        <begin position="1198"/>
        <end position="1208"/>
    </location>
</feature>
<feature type="compositionally biased region" description="Low complexity" evidence="9">
    <location>
        <begin position="242"/>
        <end position="251"/>
    </location>
</feature>
<name>A0A1J8QEJ5_9AGAM</name>
<feature type="compositionally biased region" description="Polar residues" evidence="9">
    <location>
        <begin position="76"/>
        <end position="94"/>
    </location>
</feature>
<dbReference type="Pfam" id="PF07529">
    <property type="entry name" value="HSA"/>
    <property type="match status" value="1"/>
</dbReference>
<comment type="function">
    <text evidence="7">Component of the NuA4 histone acetyltransferase complex which is involved in transcriptional activation of selected genes principally by acetylation of nucleosomal histone H4 and H2A. The NuA4 complex is also involved in DNA repair.</text>
</comment>
<reference evidence="13 14" key="1">
    <citation type="submission" date="2016-03" db="EMBL/GenBank/DDBJ databases">
        <title>Comparative genomics of the ectomycorrhizal sister species Rhizopogon vinicolor and Rhizopogon vesiculosus (Basidiomycota: Boletales) reveals a divergence of the mating type B locus.</title>
        <authorList>
            <person name="Mujic A.B."/>
            <person name="Kuo A."/>
            <person name="Tritt A."/>
            <person name="Lipzen A."/>
            <person name="Chen C."/>
            <person name="Johnson J."/>
            <person name="Sharma A."/>
            <person name="Barry K."/>
            <person name="Grigoriev I.V."/>
            <person name="Spatafora J.W."/>
        </authorList>
    </citation>
    <scope>NUCLEOTIDE SEQUENCE [LARGE SCALE GENOMIC DNA]</scope>
    <source>
        <strain evidence="13 14">AM-OR11-056</strain>
    </source>
</reference>
<dbReference type="Proteomes" id="UP000183567">
    <property type="component" value="Unassembled WGS sequence"/>
</dbReference>
<keyword evidence="4" id="KW-0156">Chromatin regulator</keyword>
<feature type="compositionally biased region" description="Low complexity" evidence="9">
    <location>
        <begin position="1043"/>
        <end position="1064"/>
    </location>
</feature>
<feature type="compositionally biased region" description="Polar residues" evidence="9">
    <location>
        <begin position="1162"/>
        <end position="1172"/>
    </location>
</feature>
<feature type="compositionally biased region" description="Basic and acidic residues" evidence="9">
    <location>
        <begin position="348"/>
        <end position="363"/>
    </location>
</feature>
<dbReference type="PROSITE" id="PS51294">
    <property type="entry name" value="HTH_MYB"/>
    <property type="match status" value="1"/>
</dbReference>
<comment type="subcellular location">
    <subcellularLocation>
        <location evidence="1">Nucleus</location>
    </subcellularLocation>
</comment>
<feature type="domain" description="HSA" evidence="11">
    <location>
        <begin position="427"/>
        <end position="512"/>
    </location>
</feature>
<feature type="domain" description="Myb-like" evidence="10">
    <location>
        <begin position="822"/>
        <end position="873"/>
    </location>
</feature>
<feature type="region of interest" description="Disordered" evidence="9">
    <location>
        <begin position="66"/>
        <end position="100"/>
    </location>
</feature>
<feature type="region of interest" description="Disordered" evidence="9">
    <location>
        <begin position="553"/>
        <end position="597"/>
    </location>
</feature>
<protein>
    <recommendedName>
        <fullName evidence="8">Vacuolar import and degradation protein 21</fullName>
    </recommendedName>
</protein>
<evidence type="ECO:0000259" key="11">
    <source>
        <dbReference type="PROSITE" id="PS51204"/>
    </source>
</evidence>
<keyword evidence="14" id="KW-1185">Reference proteome</keyword>
<dbReference type="GO" id="GO:0005634">
    <property type="term" value="C:nucleus"/>
    <property type="evidence" value="ECO:0007669"/>
    <property type="project" value="UniProtKB-SubCell"/>
</dbReference>
<evidence type="ECO:0000256" key="8">
    <source>
        <dbReference type="ARBA" id="ARBA00029670"/>
    </source>
</evidence>
<evidence type="ECO:0000313" key="14">
    <source>
        <dbReference type="Proteomes" id="UP000183567"/>
    </source>
</evidence>
<feature type="compositionally biased region" description="Basic and acidic residues" evidence="9">
    <location>
        <begin position="718"/>
        <end position="736"/>
    </location>
</feature>
<evidence type="ECO:0000256" key="9">
    <source>
        <dbReference type="SAM" id="MobiDB-lite"/>
    </source>
</evidence>
<feature type="region of interest" description="Disordered" evidence="9">
    <location>
        <begin position="127"/>
        <end position="261"/>
    </location>
</feature>
<dbReference type="GO" id="GO:0006281">
    <property type="term" value="P:DNA repair"/>
    <property type="evidence" value="ECO:0007669"/>
    <property type="project" value="UniProtKB-KW"/>
</dbReference>
<dbReference type="SMART" id="SM00573">
    <property type="entry name" value="HSA"/>
    <property type="match status" value="1"/>
</dbReference>
<dbReference type="PROSITE" id="PS50090">
    <property type="entry name" value="MYB_LIKE"/>
    <property type="match status" value="1"/>
</dbReference>
<dbReference type="GO" id="GO:0003682">
    <property type="term" value="F:chromatin binding"/>
    <property type="evidence" value="ECO:0007669"/>
    <property type="project" value="TreeGrafter"/>
</dbReference>
<dbReference type="PROSITE" id="PS51204">
    <property type="entry name" value="HSA"/>
    <property type="match status" value="1"/>
</dbReference>
<keyword evidence="6" id="KW-0539">Nucleus</keyword>
<organism evidence="13 14">
    <name type="scientific">Rhizopogon vesiculosus</name>
    <dbReference type="NCBI Taxonomy" id="180088"/>
    <lineage>
        <taxon>Eukaryota</taxon>
        <taxon>Fungi</taxon>
        <taxon>Dikarya</taxon>
        <taxon>Basidiomycota</taxon>
        <taxon>Agaricomycotina</taxon>
        <taxon>Agaricomycetes</taxon>
        <taxon>Agaricomycetidae</taxon>
        <taxon>Boletales</taxon>
        <taxon>Suillineae</taxon>
        <taxon>Rhizopogonaceae</taxon>
        <taxon>Rhizopogon</taxon>
    </lineage>
</organism>
<dbReference type="PANTHER" id="PTHR46459">
    <property type="entry name" value="E1A-BINDING PROTEIN P400-RELATED"/>
    <property type="match status" value="1"/>
</dbReference>
<feature type="domain" description="HTH myb-type" evidence="12">
    <location>
        <begin position="822"/>
        <end position="877"/>
    </location>
</feature>
<evidence type="ECO:0000256" key="6">
    <source>
        <dbReference type="ARBA" id="ARBA00023242"/>
    </source>
</evidence>
<feature type="region of interest" description="Disordered" evidence="9">
    <location>
        <begin position="880"/>
        <end position="901"/>
    </location>
</feature>
<dbReference type="Pfam" id="PF13921">
    <property type="entry name" value="Myb_DNA-bind_6"/>
    <property type="match status" value="1"/>
</dbReference>
<dbReference type="InterPro" id="IPR001005">
    <property type="entry name" value="SANT/Myb"/>
</dbReference>
<feature type="region of interest" description="Disordered" evidence="9">
    <location>
        <begin position="684"/>
        <end position="736"/>
    </location>
</feature>
<evidence type="ECO:0000256" key="3">
    <source>
        <dbReference type="ARBA" id="ARBA00022763"/>
    </source>
</evidence>
<feature type="compositionally biased region" description="Polar residues" evidence="9">
    <location>
        <begin position="557"/>
        <end position="570"/>
    </location>
</feature>
<dbReference type="GO" id="GO:0035267">
    <property type="term" value="C:NuA4 histone acetyltransferase complex"/>
    <property type="evidence" value="ECO:0007669"/>
    <property type="project" value="TreeGrafter"/>
</dbReference>
<dbReference type="SUPFAM" id="SSF46689">
    <property type="entry name" value="Homeodomain-like"/>
    <property type="match status" value="1"/>
</dbReference>
<sequence length="1266" mass="140248">MLSQSVEDLLEERVAQLKVISQRRNELLREMYHMMRRRQNAGDISIFDDDDDDEDEDGLQDWLDRYDISANPDSGMVSNIPESELCATSSSPNHDVSKSIANDLPDVIDADSPMSEPPASLHSEISIPLEVPESDDPLAISKPEGSPPRATPMSQKRPRPDDEPDELNLVGISRSPSLRSISHRSQSLTRRTSRSKSRTFSPRPPEPLNTTFDEVREVAEESLVEEQMDPTMDVPMDREPSPDLILPSSSPVMEKHKTPPRTIVHTTVDISSIQPSLLIPTPTSPAADPAFSFDEAESELPEEMLPAAVTPVDAQRHHHFNPAYTLPPIKSLPSEYLRKGKSVKQKKRDKERDKADGRNKDEWTPMGLTKWGATIRANPVWKKVSRATKCLSTRDWGVAMAELRLTRTLERVESLENVAKWSYRQPKRQKNLGGLTKTHWDYLMDEMKWIRVDFREERRWKYVLAFNLSTAVLEWHEAGSQEERLRLGICVGWKRPRSLQNAPSEDVDMDSRPTEHNGYTPMADESDGDEEEGEAEQRDFIDALETRNALEEALDRTGSNESADSSQHQTPGPDHVQPKVEDVEDSSALRDSNNAMDVDIQQDGQTKTENDEQLAGLKVHSSDPNLGSQQNTQVDAAAVTSSKVSKTSLYAPLREQIAYSDEQKLFLDDDDLTLVKALSDLTTDDTDIEPSLPIPDLSDIFPDLQPLGMPDVASGSGEGKRKDKKSGDDNRRVEDSGFTKMAPLGRFMHCKPTLLGSLRPAKRWRNKEWIFVEEAAVVVDFDSAIGKSVDDTASDLFEGSRSSASIIGLPPKDGKKRSGHIWSSDEDSLLKTLIDRYPNNWNLVADSFNSSRVTISTDRRTPWECFERWSSRFGSGHADVSSPANVECTPPPASTSAQGQMTTRGVKRLASMTVAQNQSTGAGQTSDTKKRRRHTFMYETMRKAAKKREAAQKASSESDTYFLAVATYPIRANSSVNQRKASNIHDTHGQYQKMPKLTPAELSRMKYEKESREQQELLLARRRHEELTRQAMMQRDPRLQVPAAAAGQPQQAAAAAAAAQQQQQNGTPRSAAQPAQAVPQIRTQPVPQVNISQQQRIPTPMASAVAGARMSPQQMLQAQAAQARAIAAAAQAHAQAQSQVPVQGSPVPTIKGLPAGAHLSPPYQSRAATSSPGVAPQGSPPRSVGTPSNASPRPPSAQPQLPMQPQMPGNGVPRQAHYFPVVNTLPSGQFTQEQMDQALLLSNLIQSQHRSSMVQAQQNSQYPSQS</sequence>
<dbReference type="InterPro" id="IPR009057">
    <property type="entry name" value="Homeodomain-like_sf"/>
</dbReference>
<evidence type="ECO:0000256" key="5">
    <source>
        <dbReference type="ARBA" id="ARBA00023204"/>
    </source>
</evidence>
<dbReference type="SMART" id="SM00717">
    <property type="entry name" value="SANT"/>
    <property type="match status" value="1"/>
</dbReference>
<comment type="similarity">
    <text evidence="2">Belongs to the EAF1 family.</text>
</comment>
<dbReference type="AlphaFoldDB" id="A0A1J8QEJ5"/>
<dbReference type="InterPro" id="IPR017930">
    <property type="entry name" value="Myb_dom"/>
</dbReference>
<keyword evidence="3" id="KW-0227">DNA damage</keyword>
<dbReference type="STRING" id="180088.A0A1J8QEJ5"/>
<dbReference type="OrthoDB" id="5364245at2759"/>
<dbReference type="EMBL" id="LVVM01004827">
    <property type="protein sequence ID" value="OJA12025.1"/>
    <property type="molecule type" value="Genomic_DNA"/>
</dbReference>
<evidence type="ECO:0000256" key="7">
    <source>
        <dbReference type="ARBA" id="ARBA00025178"/>
    </source>
</evidence>
<dbReference type="InterPro" id="IPR014012">
    <property type="entry name" value="HSA_dom"/>
</dbReference>
<dbReference type="PANTHER" id="PTHR46459:SF1">
    <property type="entry name" value="E1A-BINDING PROTEIN P400"/>
    <property type="match status" value="1"/>
</dbReference>
<dbReference type="GO" id="GO:0006325">
    <property type="term" value="P:chromatin organization"/>
    <property type="evidence" value="ECO:0007669"/>
    <property type="project" value="UniProtKB-KW"/>
</dbReference>
<accession>A0A1J8QEJ5</accession>
<keyword evidence="5" id="KW-0234">DNA repair</keyword>
<evidence type="ECO:0000259" key="10">
    <source>
        <dbReference type="PROSITE" id="PS50090"/>
    </source>
</evidence>
<proteinExistence type="inferred from homology"/>
<feature type="compositionally biased region" description="Acidic residues" evidence="9">
    <location>
        <begin position="524"/>
        <end position="534"/>
    </location>
</feature>
<feature type="region of interest" description="Disordered" evidence="9">
    <location>
        <begin position="335"/>
        <end position="363"/>
    </location>
</feature>
<feature type="region of interest" description="Disordered" evidence="9">
    <location>
        <begin position="1139"/>
        <end position="1215"/>
    </location>
</feature>
<evidence type="ECO:0000256" key="4">
    <source>
        <dbReference type="ARBA" id="ARBA00022853"/>
    </source>
</evidence>